<dbReference type="PRINTS" id="PR00463">
    <property type="entry name" value="EP450I"/>
</dbReference>
<dbReference type="STRING" id="280699.M1V472"/>
<dbReference type="GO" id="GO:0005506">
    <property type="term" value="F:iron ion binding"/>
    <property type="evidence" value="ECO:0007669"/>
    <property type="project" value="InterPro"/>
</dbReference>
<dbReference type="InterPro" id="IPR002401">
    <property type="entry name" value="Cyt_P450_E_grp-I"/>
</dbReference>
<accession>M1V472</accession>
<name>M1V472_CYAM1</name>
<dbReference type="OMA" id="KPKYFGY"/>
<evidence type="ECO:0000256" key="6">
    <source>
        <dbReference type="SAM" id="Phobius"/>
    </source>
</evidence>
<keyword evidence="4" id="KW-0503">Monooxygenase</keyword>
<dbReference type="AlphaFoldDB" id="M1V472"/>
<feature type="transmembrane region" description="Helical" evidence="6">
    <location>
        <begin position="254"/>
        <end position="273"/>
    </location>
</feature>
<dbReference type="Pfam" id="PF00067">
    <property type="entry name" value="p450"/>
    <property type="match status" value="1"/>
</dbReference>
<evidence type="ECO:0000256" key="5">
    <source>
        <dbReference type="SAM" id="MobiDB-lite"/>
    </source>
</evidence>
<reference evidence="7 8" key="2">
    <citation type="journal article" date="2007" name="BMC Biol.">
        <title>A 100%-complete sequence reveals unusually simple genomic features in the hot-spring red alga Cyanidioschyzon merolae.</title>
        <authorList>
            <person name="Nozaki H."/>
            <person name="Takano H."/>
            <person name="Misumi O."/>
            <person name="Terasawa K."/>
            <person name="Matsuzaki M."/>
            <person name="Maruyama S."/>
            <person name="Nishida K."/>
            <person name="Yagisawa F."/>
            <person name="Yoshida Y."/>
            <person name="Fujiwara T."/>
            <person name="Takio S."/>
            <person name="Tamura K."/>
            <person name="Chung S.J."/>
            <person name="Nakamura S."/>
            <person name="Kuroiwa H."/>
            <person name="Tanaka K."/>
            <person name="Sato N."/>
            <person name="Kuroiwa T."/>
        </authorList>
    </citation>
    <scope>NUCLEOTIDE SEQUENCE [LARGE SCALE GENOMIC DNA]</scope>
    <source>
        <strain evidence="7 8">10D</strain>
    </source>
</reference>
<dbReference type="InterPro" id="IPR017972">
    <property type="entry name" value="Cyt_P450_CS"/>
</dbReference>
<reference evidence="7 8" key="1">
    <citation type="journal article" date="2004" name="Nature">
        <title>Genome sequence of the ultrasmall unicellular red alga Cyanidioschyzon merolae 10D.</title>
        <authorList>
            <person name="Matsuzaki M."/>
            <person name="Misumi O."/>
            <person name="Shin-i T."/>
            <person name="Maruyama S."/>
            <person name="Takahara M."/>
            <person name="Miyagishima S."/>
            <person name="Mori T."/>
            <person name="Nishida K."/>
            <person name="Yagisawa F."/>
            <person name="Nishida K."/>
            <person name="Yoshida Y."/>
            <person name="Nishimura Y."/>
            <person name="Nakao S."/>
            <person name="Kobayashi T."/>
            <person name="Momoyama Y."/>
            <person name="Higashiyama T."/>
            <person name="Minoda A."/>
            <person name="Sano M."/>
            <person name="Nomoto H."/>
            <person name="Oishi K."/>
            <person name="Hayashi H."/>
            <person name="Ohta F."/>
            <person name="Nishizaka S."/>
            <person name="Haga S."/>
            <person name="Miura S."/>
            <person name="Morishita T."/>
            <person name="Kabeya Y."/>
            <person name="Terasawa K."/>
            <person name="Suzuki Y."/>
            <person name="Ishii Y."/>
            <person name="Asakawa S."/>
            <person name="Takano H."/>
            <person name="Ohta N."/>
            <person name="Kuroiwa H."/>
            <person name="Tanaka K."/>
            <person name="Shimizu N."/>
            <person name="Sugano S."/>
            <person name="Sato N."/>
            <person name="Nozaki H."/>
            <person name="Ogasawara N."/>
            <person name="Kohara Y."/>
            <person name="Kuroiwa T."/>
        </authorList>
    </citation>
    <scope>NUCLEOTIDE SEQUENCE [LARGE SCALE GENOMIC DNA]</scope>
    <source>
        <strain evidence="7 8">10D</strain>
    </source>
</reference>
<keyword evidence="3 4" id="KW-0349">Heme</keyword>
<evidence type="ECO:0000256" key="4">
    <source>
        <dbReference type="RuleBase" id="RU000461"/>
    </source>
</evidence>
<keyword evidence="6" id="KW-1133">Transmembrane helix</keyword>
<feature type="transmembrane region" description="Helical" evidence="6">
    <location>
        <begin position="53"/>
        <end position="75"/>
    </location>
</feature>
<dbReference type="SUPFAM" id="SSF48264">
    <property type="entry name" value="Cytochrome P450"/>
    <property type="match status" value="1"/>
</dbReference>
<protein>
    <submittedName>
        <fullName evidence="7">Cytochrome P450</fullName>
    </submittedName>
</protein>
<dbReference type="InterPro" id="IPR001128">
    <property type="entry name" value="Cyt_P450"/>
</dbReference>
<dbReference type="Proteomes" id="UP000007014">
    <property type="component" value="Chromosome 4"/>
</dbReference>
<dbReference type="Gene3D" id="1.10.630.10">
    <property type="entry name" value="Cytochrome P450"/>
    <property type="match status" value="1"/>
</dbReference>
<evidence type="ECO:0000313" key="8">
    <source>
        <dbReference type="Proteomes" id="UP000007014"/>
    </source>
</evidence>
<feature type="region of interest" description="Disordered" evidence="5">
    <location>
        <begin position="353"/>
        <end position="372"/>
    </location>
</feature>
<dbReference type="HOGENOM" id="CLU_485194_0_0_1"/>
<evidence type="ECO:0000313" key="7">
    <source>
        <dbReference type="EMBL" id="BAM79170.1"/>
    </source>
</evidence>
<gene>
    <name evidence="7" type="ORF">CYME_CMD096C</name>
</gene>
<feature type="binding site" description="axial binding residue" evidence="3">
    <location>
        <position position="489"/>
    </location>
    <ligand>
        <name>heme</name>
        <dbReference type="ChEBI" id="CHEBI:30413"/>
    </ligand>
    <ligandPart>
        <name>Fe</name>
        <dbReference type="ChEBI" id="CHEBI:18248"/>
    </ligandPart>
</feature>
<evidence type="ECO:0000256" key="1">
    <source>
        <dbReference type="ARBA" id="ARBA00001971"/>
    </source>
</evidence>
<dbReference type="PRINTS" id="PR00385">
    <property type="entry name" value="P450"/>
</dbReference>
<keyword evidence="4" id="KW-0560">Oxidoreductase</keyword>
<dbReference type="EMBL" id="AP006486">
    <property type="protein sequence ID" value="BAM79170.1"/>
    <property type="molecule type" value="Genomic_DNA"/>
</dbReference>
<dbReference type="eggNOG" id="KOG0158">
    <property type="taxonomic scope" value="Eukaryota"/>
</dbReference>
<evidence type="ECO:0000256" key="3">
    <source>
        <dbReference type="PIRSR" id="PIRSR602401-1"/>
    </source>
</evidence>
<feature type="transmembrane region" description="Helical" evidence="6">
    <location>
        <begin position="305"/>
        <end position="329"/>
    </location>
</feature>
<dbReference type="KEGG" id="cme:CYME_CMD096C"/>
<sequence length="562" mass="63038">MILARNLLHVPRPSLYVVAALGAFSLFQVGSTVAKYALWFWKQKRAGRPVSRGLLEVVTALGPVPVPGFGNALYLSRVGFFRALYESCLERQVTVFWLSSTPLLIVSAPDLVEQVLTSRTFEKPQYFGYRSRTVKTALELHQRAELLREKIETADPDQQQRVREDPSRAALLDLIDRSLTEIASSTEKFLAELRAEDNVGKDASKLIQRFYVQLNCKVLFGLVVDNAEATRIASAIEKAGAEFSRRMILPQRALYAWFANVSYIYHTSVLLIFGQKILRHLRISSNSWINGWLGKAGRLRRLAKVLGLLMAATQTVPIAASWALILVSVHEDVREKLACEARRLLSEDLSVNGGRGVAQQGSQTSQTTPAQKANLTASDIATDVNRLSKLLKKHSYFDAVIAETLRLFPPFPLIQRQAQCDTHLGDVFVPGGTLVAAVPWLQHHHPAYWKQAESFNPERWISPTDNVARHGDAPSDYCYIPFGRGRRMCAGNPLAMVELKCLLLLVALQEPDLLFDLEPQETSPEPQAGMRFPPLTMRPPRFAVRQEEPIHRKLCQQNSNEL</sequence>
<comment type="similarity">
    <text evidence="2 4">Belongs to the cytochrome P450 family.</text>
</comment>
<keyword evidence="6" id="KW-0812">Transmembrane</keyword>
<feature type="transmembrane region" description="Helical" evidence="6">
    <location>
        <begin position="15"/>
        <end position="41"/>
    </location>
</feature>
<keyword evidence="3 4" id="KW-0479">Metal-binding</keyword>
<dbReference type="PANTHER" id="PTHR24305">
    <property type="entry name" value="CYTOCHROME P450"/>
    <property type="match status" value="1"/>
</dbReference>
<dbReference type="InterPro" id="IPR036396">
    <property type="entry name" value="Cyt_P450_sf"/>
</dbReference>
<feature type="compositionally biased region" description="Polar residues" evidence="5">
    <location>
        <begin position="359"/>
        <end position="372"/>
    </location>
</feature>
<dbReference type="GO" id="GO:0020037">
    <property type="term" value="F:heme binding"/>
    <property type="evidence" value="ECO:0007669"/>
    <property type="project" value="InterPro"/>
</dbReference>
<dbReference type="RefSeq" id="XP_005535456.1">
    <property type="nucleotide sequence ID" value="XM_005535399.1"/>
</dbReference>
<keyword evidence="3 4" id="KW-0408">Iron</keyword>
<dbReference type="GO" id="GO:0004497">
    <property type="term" value="F:monooxygenase activity"/>
    <property type="evidence" value="ECO:0007669"/>
    <property type="project" value="UniProtKB-KW"/>
</dbReference>
<proteinExistence type="inferred from homology"/>
<keyword evidence="6" id="KW-0472">Membrane</keyword>
<dbReference type="Gramene" id="CMD096CT">
    <property type="protein sequence ID" value="CMD096CT"/>
    <property type="gene ID" value="CMD096C"/>
</dbReference>
<dbReference type="GeneID" id="16992647"/>
<evidence type="ECO:0000256" key="2">
    <source>
        <dbReference type="ARBA" id="ARBA00010617"/>
    </source>
</evidence>
<dbReference type="GO" id="GO:0016705">
    <property type="term" value="F:oxidoreductase activity, acting on paired donors, with incorporation or reduction of molecular oxygen"/>
    <property type="evidence" value="ECO:0007669"/>
    <property type="project" value="InterPro"/>
</dbReference>
<dbReference type="InterPro" id="IPR050121">
    <property type="entry name" value="Cytochrome_P450_monoxygenase"/>
</dbReference>
<dbReference type="PANTHER" id="PTHR24305:SF166">
    <property type="entry name" value="CYTOCHROME P450 12A4, MITOCHONDRIAL-RELATED"/>
    <property type="match status" value="1"/>
</dbReference>
<comment type="cofactor">
    <cofactor evidence="1 3">
        <name>heme</name>
        <dbReference type="ChEBI" id="CHEBI:30413"/>
    </cofactor>
</comment>
<dbReference type="PROSITE" id="PS00086">
    <property type="entry name" value="CYTOCHROME_P450"/>
    <property type="match status" value="1"/>
</dbReference>
<organism evidence="7 8">
    <name type="scientific">Cyanidioschyzon merolae (strain NIES-3377 / 10D)</name>
    <name type="common">Unicellular red alga</name>
    <dbReference type="NCBI Taxonomy" id="280699"/>
    <lineage>
        <taxon>Eukaryota</taxon>
        <taxon>Rhodophyta</taxon>
        <taxon>Bangiophyceae</taxon>
        <taxon>Cyanidiales</taxon>
        <taxon>Cyanidiaceae</taxon>
        <taxon>Cyanidioschyzon</taxon>
    </lineage>
</organism>
<dbReference type="OrthoDB" id="2023at2759"/>
<keyword evidence="8" id="KW-1185">Reference proteome</keyword>